<evidence type="ECO:0000313" key="4">
    <source>
        <dbReference type="EMBL" id="CAL8077693.1"/>
    </source>
</evidence>
<feature type="transmembrane region" description="Helical" evidence="2">
    <location>
        <begin position="367"/>
        <end position="387"/>
    </location>
</feature>
<keyword evidence="2" id="KW-1133">Transmembrane helix</keyword>
<protein>
    <submittedName>
        <fullName evidence="4">Uncharacterized protein</fullName>
    </submittedName>
</protein>
<evidence type="ECO:0000256" key="1">
    <source>
        <dbReference type="SAM" id="MobiDB-lite"/>
    </source>
</evidence>
<comment type="caution">
    <text evidence="4">The sequence shown here is derived from an EMBL/GenBank/DDBJ whole genome shotgun (WGS) entry which is preliminary data.</text>
</comment>
<feature type="chain" id="PRO_5046688133" evidence="3">
    <location>
        <begin position="28"/>
        <end position="710"/>
    </location>
</feature>
<feature type="compositionally biased region" description="Polar residues" evidence="1">
    <location>
        <begin position="68"/>
        <end position="80"/>
    </location>
</feature>
<keyword evidence="2" id="KW-0472">Membrane</keyword>
<keyword evidence="2" id="KW-0812">Transmembrane</keyword>
<proteinExistence type="predicted"/>
<gene>
    <name evidence="4" type="ORF">ODALV1_LOCUS3885</name>
</gene>
<feature type="transmembrane region" description="Helical" evidence="2">
    <location>
        <begin position="608"/>
        <end position="625"/>
    </location>
</feature>
<feature type="signal peptide" evidence="3">
    <location>
        <begin position="1"/>
        <end position="27"/>
    </location>
</feature>
<dbReference type="EMBL" id="CAXLJM020000013">
    <property type="protein sequence ID" value="CAL8077693.1"/>
    <property type="molecule type" value="Genomic_DNA"/>
</dbReference>
<keyword evidence="3" id="KW-0732">Signal</keyword>
<dbReference type="Proteomes" id="UP001642540">
    <property type="component" value="Unassembled WGS sequence"/>
</dbReference>
<sequence length="710" mass="77185">MGKFGSLSAQGVLCCALFLQYFCLTSQFDMETLGKAAKGRLGSLYNLRNKLTRSSSSSSVVGSENSGHLQSSSIRRITPAQQKESRGYSFHLSSADISNPMFTQSYSTRDFHSRMGKVSDSSRKWKSSDKSLDKYAKYQYKIDNDNSWKDSNRSGLNSFNIHQLDAKNNSHESKAKVKQIVAVTTPQPTTTTTMSSIKPDKISPFLSNGLDLSPMKVLGQGLNTAMTTVLTQKLMGMIDQEVPSGFLNPLKHLVSSGQRMVEFWDKRANARDGKAPGIVEMFGYGIEQLKNYRDGQPMLSSDPIANITSASKTMIQGMMVIKKLTNRVLGYDTDDQAVVESRGGYGDHGGGYGWGHHVSYGHYLDPYAILATLGFGVFLFNVIFNLLNNAPAGGTSGRSFDVADIDIPLALSDIVSNGNTEQKIFGTPTVRTRRSADEDNPFFNSVVDKLEGVYRTYKTVSGNPSCAKLYMCRAAIQDSTDDHSLFSQLYTLGLGQLSGDMASVTMMKSIQTRVAKGEDVNCEAEIKGCSDSKFPKGDIKEMKFRRGQDDIGVLSALLVILLMALSTSGETGVENKSPGSETARYKLSQSTTSLLQRRDVPDVLLDPYSVLGVLSFGVYIFYILYSRYQMGVGGNQPHNPGGNTHHPSPGGGGGNQGNNPGVNMFSAGSQQNIAYLLDLASKIISNAANEGGNNTTLLDTLDYDVYVPSS</sequence>
<accession>A0ABP1PUE5</accession>
<feature type="compositionally biased region" description="Low complexity" evidence="1">
    <location>
        <begin position="636"/>
        <end position="648"/>
    </location>
</feature>
<feature type="region of interest" description="Disordered" evidence="1">
    <location>
        <begin position="636"/>
        <end position="664"/>
    </location>
</feature>
<feature type="region of interest" description="Disordered" evidence="1">
    <location>
        <begin position="55"/>
        <end position="80"/>
    </location>
</feature>
<evidence type="ECO:0000256" key="2">
    <source>
        <dbReference type="SAM" id="Phobius"/>
    </source>
</evidence>
<organism evidence="4 5">
    <name type="scientific">Orchesella dallaii</name>
    <dbReference type="NCBI Taxonomy" id="48710"/>
    <lineage>
        <taxon>Eukaryota</taxon>
        <taxon>Metazoa</taxon>
        <taxon>Ecdysozoa</taxon>
        <taxon>Arthropoda</taxon>
        <taxon>Hexapoda</taxon>
        <taxon>Collembola</taxon>
        <taxon>Entomobryomorpha</taxon>
        <taxon>Entomobryoidea</taxon>
        <taxon>Orchesellidae</taxon>
        <taxon>Orchesellinae</taxon>
        <taxon>Orchesella</taxon>
    </lineage>
</organism>
<reference evidence="4 5" key="1">
    <citation type="submission" date="2024-08" db="EMBL/GenBank/DDBJ databases">
        <authorList>
            <person name="Cucini C."/>
            <person name="Frati F."/>
        </authorList>
    </citation>
    <scope>NUCLEOTIDE SEQUENCE [LARGE SCALE GENOMIC DNA]</scope>
</reference>
<name>A0ABP1PUE5_9HEXA</name>
<feature type="compositionally biased region" description="Low complexity" evidence="1">
    <location>
        <begin position="55"/>
        <end position="67"/>
    </location>
</feature>
<feature type="transmembrane region" description="Helical" evidence="2">
    <location>
        <begin position="551"/>
        <end position="569"/>
    </location>
</feature>
<evidence type="ECO:0000313" key="5">
    <source>
        <dbReference type="Proteomes" id="UP001642540"/>
    </source>
</evidence>
<evidence type="ECO:0000256" key="3">
    <source>
        <dbReference type="SAM" id="SignalP"/>
    </source>
</evidence>
<keyword evidence="5" id="KW-1185">Reference proteome</keyword>